<proteinExistence type="predicted"/>
<dbReference type="SUPFAM" id="SSF55729">
    <property type="entry name" value="Acyl-CoA N-acyltransferases (Nat)"/>
    <property type="match status" value="1"/>
</dbReference>
<gene>
    <name evidence="2" type="ORF">SAMN05192545_1528</name>
</gene>
<reference evidence="2 3" key="1">
    <citation type="submission" date="2016-10" db="EMBL/GenBank/DDBJ databases">
        <authorList>
            <person name="Varghese N."/>
            <person name="Submissions S."/>
        </authorList>
    </citation>
    <scope>NUCLEOTIDE SEQUENCE [LARGE SCALE GENOMIC DNA]</scope>
    <source>
        <strain evidence="2 3">MAR_2009_60</strain>
    </source>
</reference>
<name>A0ABY0UDT4_9FLAO</name>
<organism evidence="2 3">
    <name type="scientific">Maribacter dokdonensis</name>
    <dbReference type="NCBI Taxonomy" id="320912"/>
    <lineage>
        <taxon>Bacteria</taxon>
        <taxon>Pseudomonadati</taxon>
        <taxon>Bacteroidota</taxon>
        <taxon>Flavobacteriia</taxon>
        <taxon>Flavobacteriales</taxon>
        <taxon>Flavobacteriaceae</taxon>
        <taxon>Maribacter</taxon>
    </lineage>
</organism>
<dbReference type="CDD" id="cd04301">
    <property type="entry name" value="NAT_SF"/>
    <property type="match status" value="1"/>
</dbReference>
<evidence type="ECO:0000313" key="3">
    <source>
        <dbReference type="Proteomes" id="UP000199574"/>
    </source>
</evidence>
<dbReference type="Proteomes" id="UP000199574">
    <property type="component" value="Chromosome I"/>
</dbReference>
<evidence type="ECO:0000313" key="2">
    <source>
        <dbReference type="EMBL" id="SDS50941.1"/>
    </source>
</evidence>
<dbReference type="Gene3D" id="3.40.630.30">
    <property type="match status" value="1"/>
</dbReference>
<evidence type="ECO:0000259" key="1">
    <source>
        <dbReference type="PROSITE" id="PS51186"/>
    </source>
</evidence>
<keyword evidence="3" id="KW-1185">Reference proteome</keyword>
<feature type="domain" description="N-acetyltransferase" evidence="1">
    <location>
        <begin position="2"/>
        <end position="139"/>
    </location>
</feature>
<accession>A0ABY0UDT4</accession>
<dbReference type="Pfam" id="PF00583">
    <property type="entry name" value="Acetyltransf_1"/>
    <property type="match status" value="1"/>
</dbReference>
<sequence length="141" mass="16413">MSMTTKIIEISAADTLPIRHLVMWPNQPLDYVKLPKDNEGLHFGLFIDHKLISVISLFIDGDEGQFRKFATLEAYQGKGYGSMLLEEIMHIANTKKLTKIWCNARQNKSTFYTKFQMHKTNKTYVKGGIDFVIMERIFEYE</sequence>
<protein>
    <submittedName>
        <fullName evidence="2">Acetyltransferase (GNAT) domain-containing protein</fullName>
    </submittedName>
</protein>
<dbReference type="InterPro" id="IPR000182">
    <property type="entry name" value="GNAT_dom"/>
</dbReference>
<dbReference type="InterPro" id="IPR016181">
    <property type="entry name" value="Acyl_CoA_acyltransferase"/>
</dbReference>
<dbReference type="EMBL" id="LT629754">
    <property type="protein sequence ID" value="SDS50941.1"/>
    <property type="molecule type" value="Genomic_DNA"/>
</dbReference>
<dbReference type="PROSITE" id="PS51186">
    <property type="entry name" value="GNAT"/>
    <property type="match status" value="1"/>
</dbReference>